<keyword evidence="1" id="KW-0808">Transferase</keyword>
<dbReference type="InterPro" id="IPR003673">
    <property type="entry name" value="CoA-Trfase_fam_III"/>
</dbReference>
<dbReference type="SUPFAM" id="SSF89796">
    <property type="entry name" value="CoA-transferase family III (CaiB/BaiF)"/>
    <property type="match status" value="1"/>
</dbReference>
<name>A0A261R1B4_9BORD</name>
<reference evidence="2" key="1">
    <citation type="submission" date="2017-05" db="EMBL/GenBank/DDBJ databases">
        <title>Complete and WGS of Bordetella genogroups.</title>
        <authorList>
            <person name="Spilker T."/>
            <person name="Lipuma J."/>
        </authorList>
    </citation>
    <scope>NUCLEOTIDE SEQUENCE</scope>
    <source>
        <strain evidence="2">AU21707</strain>
    </source>
</reference>
<dbReference type="Gene3D" id="3.40.50.10540">
    <property type="entry name" value="Crotonobetainyl-coa:carnitine coa-transferase, domain 1"/>
    <property type="match status" value="1"/>
</dbReference>
<dbReference type="Proteomes" id="UP000216857">
    <property type="component" value="Unassembled WGS sequence"/>
</dbReference>
<dbReference type="InterPro" id="IPR050483">
    <property type="entry name" value="CoA-transferase_III_domain"/>
</dbReference>
<protein>
    <submittedName>
        <fullName evidence="2">Carnitine dehydratase</fullName>
    </submittedName>
</protein>
<dbReference type="PANTHER" id="PTHR48207">
    <property type="entry name" value="SUCCINATE--HYDROXYMETHYLGLUTARATE COA-TRANSFERASE"/>
    <property type="match status" value="1"/>
</dbReference>
<organism evidence="2 3">
    <name type="scientific">Bordetella genomosp. 9</name>
    <dbReference type="NCBI Taxonomy" id="1416803"/>
    <lineage>
        <taxon>Bacteria</taxon>
        <taxon>Pseudomonadati</taxon>
        <taxon>Pseudomonadota</taxon>
        <taxon>Betaproteobacteria</taxon>
        <taxon>Burkholderiales</taxon>
        <taxon>Alcaligenaceae</taxon>
        <taxon>Bordetella</taxon>
    </lineage>
</organism>
<dbReference type="PANTHER" id="PTHR48207:SF4">
    <property type="entry name" value="BLL6097 PROTEIN"/>
    <property type="match status" value="1"/>
</dbReference>
<gene>
    <name evidence="2" type="ORF">CAL26_14065</name>
</gene>
<evidence type="ECO:0000313" key="2">
    <source>
        <dbReference type="EMBL" id="OZI18814.1"/>
    </source>
</evidence>
<accession>A0A261R1B4</accession>
<evidence type="ECO:0000256" key="1">
    <source>
        <dbReference type="ARBA" id="ARBA00022679"/>
    </source>
</evidence>
<dbReference type="AlphaFoldDB" id="A0A261R1B4"/>
<sequence>MNKMETTAADADMALPLAGIRVVDLTSAVVGPYCTQVLADYGADVIKVEEKSGDVIRWISGRSRTPGMSGKFMHMNRNKRSVSLDLKQPAGRDALLKLVDSADVFLHNMRSAAVARLGLDADSLMARRADLLYCGIVGFGSDGRYAGRPAYDSILQGGTALASLLAGADGEPRYVPYVVIDRTAGLMVAHALLAALFARQRDGRGRVIEVPMFESYAGLLLGEHLYGHSFDPPTDRLGDRRLLDANARPVRTRDGHVCITTNTDAQVHKLFAALGRADLAQDARFSTSLARIEHISEFFSIRAELLAQRGTDEIVQLLLAHDIPCMPCHTLESLLADPHLGDVGLVQPGQHPTQGAIRHIRPTVRMTGYEPSVRLPAPHIGEHTRAVLADLGYETEQIAALYDSGAAYTAADAPPAPKPITTPETKK</sequence>
<comment type="caution">
    <text evidence="2">The sequence shown here is derived from an EMBL/GenBank/DDBJ whole genome shotgun (WGS) entry which is preliminary data.</text>
</comment>
<dbReference type="Pfam" id="PF02515">
    <property type="entry name" value="CoA_transf_3"/>
    <property type="match status" value="1"/>
</dbReference>
<dbReference type="Gene3D" id="3.30.1540.10">
    <property type="entry name" value="formyl-coa transferase, domain 3"/>
    <property type="match status" value="1"/>
</dbReference>
<dbReference type="RefSeq" id="WP_094847500.1">
    <property type="nucleotide sequence ID" value="NZ_NEVJ01000003.1"/>
</dbReference>
<keyword evidence="3" id="KW-1185">Reference proteome</keyword>
<dbReference type="EMBL" id="NEVJ01000003">
    <property type="protein sequence ID" value="OZI18814.1"/>
    <property type="molecule type" value="Genomic_DNA"/>
</dbReference>
<evidence type="ECO:0000313" key="3">
    <source>
        <dbReference type="Proteomes" id="UP000216857"/>
    </source>
</evidence>
<dbReference type="InterPro" id="IPR023606">
    <property type="entry name" value="CoA-Trfase_III_dom_1_sf"/>
</dbReference>
<dbReference type="OrthoDB" id="5294844at2"/>
<dbReference type="InterPro" id="IPR044855">
    <property type="entry name" value="CoA-Trfase_III_dom3_sf"/>
</dbReference>
<proteinExistence type="predicted"/>
<dbReference type="GO" id="GO:0008410">
    <property type="term" value="F:CoA-transferase activity"/>
    <property type="evidence" value="ECO:0007669"/>
    <property type="project" value="TreeGrafter"/>
</dbReference>